<evidence type="ECO:0000313" key="2">
    <source>
        <dbReference type="EMBL" id="USJ21496.1"/>
    </source>
</evidence>
<evidence type="ECO:0000313" key="3">
    <source>
        <dbReference type="Proteomes" id="UP001056730"/>
    </source>
</evidence>
<dbReference type="PANTHER" id="PTHR33990:SF5">
    <property type="entry name" value="PHNB-LIKE DOMAIN-CONTAINING PROTEIN"/>
    <property type="match status" value="1"/>
</dbReference>
<dbReference type="PANTHER" id="PTHR33990">
    <property type="entry name" value="PROTEIN YJDN-RELATED"/>
    <property type="match status" value="1"/>
</dbReference>
<name>A0A9Q8Y403_9LACT</name>
<dbReference type="InterPro" id="IPR028973">
    <property type="entry name" value="PhnB-like"/>
</dbReference>
<reference evidence="2" key="1">
    <citation type="journal article" date="2022" name="Front. Microbiol.">
        <title>Feed Insects as a Reservoir of Granadaene-Producing Lactococci.</title>
        <authorList>
            <person name="Neuzil-Bunesova V."/>
            <person name="Ramirez Garcia A."/>
            <person name="Modrackova N."/>
            <person name="Makovska M."/>
            <person name="Sabolova M."/>
            <person name="Sproer C."/>
            <person name="Bunk B."/>
            <person name="Blom J."/>
            <person name="Schwab C."/>
        </authorList>
    </citation>
    <scope>NUCLEOTIDE SEQUENCE</scope>
    <source>
        <strain evidence="2">I4/6O</strain>
    </source>
</reference>
<accession>A0A9Q8Y403</accession>
<dbReference type="Pfam" id="PF06983">
    <property type="entry name" value="3-dmu-9_3-mt"/>
    <property type="match status" value="1"/>
</dbReference>
<keyword evidence="2" id="KW-0223">Dioxygenase</keyword>
<dbReference type="AlphaFoldDB" id="A0A9Q8Y403"/>
<feature type="domain" description="PhnB-like" evidence="1">
    <location>
        <begin position="25"/>
        <end position="157"/>
    </location>
</feature>
<sequence length="169" mass="19330">MGILTVIKNRLLYNKLRKSLEGSNPYLAFDNTKEALQYYEEVFGACNIMRVPLHSDLAESFGIDEATLSEKTVHSQFNILGKTIMAADNFRKKNTSCTDLPILLDLPAEDGREIERAKEFWNKLVASNKVIVHSPFEKQFWGGMSGHFTDQYGVSWLLYVQPYNKKAIF</sequence>
<dbReference type="Gene3D" id="3.10.180.10">
    <property type="entry name" value="2,3-Dihydroxybiphenyl 1,2-Dioxygenase, domain 1"/>
    <property type="match status" value="1"/>
</dbReference>
<gene>
    <name evidence="2" type="ORF">LMK00_02970</name>
</gene>
<dbReference type="Proteomes" id="UP001056730">
    <property type="component" value="Chromosome"/>
</dbReference>
<dbReference type="InterPro" id="IPR029068">
    <property type="entry name" value="Glyas_Bleomycin-R_OHBP_Dase"/>
</dbReference>
<keyword evidence="2" id="KW-0560">Oxidoreductase</keyword>
<dbReference type="SUPFAM" id="SSF54593">
    <property type="entry name" value="Glyoxalase/Bleomycin resistance protein/Dihydroxybiphenyl dioxygenase"/>
    <property type="match status" value="1"/>
</dbReference>
<protein>
    <submittedName>
        <fullName evidence="2">Glyoxalase/bleomycin resistance/extradiol dioxygenase family protein</fullName>
    </submittedName>
</protein>
<dbReference type="GO" id="GO:0051213">
    <property type="term" value="F:dioxygenase activity"/>
    <property type="evidence" value="ECO:0007669"/>
    <property type="project" value="UniProtKB-KW"/>
</dbReference>
<evidence type="ECO:0000259" key="1">
    <source>
        <dbReference type="Pfam" id="PF06983"/>
    </source>
</evidence>
<proteinExistence type="predicted"/>
<dbReference type="KEGG" id="lfo:LMK00_02970"/>
<dbReference type="CDD" id="cd06588">
    <property type="entry name" value="PhnB_like"/>
    <property type="match status" value="1"/>
</dbReference>
<organism evidence="2 3">
    <name type="scientific">Lactococcus formosensis</name>
    <dbReference type="NCBI Taxonomy" id="1281486"/>
    <lineage>
        <taxon>Bacteria</taxon>
        <taxon>Bacillati</taxon>
        <taxon>Bacillota</taxon>
        <taxon>Bacilli</taxon>
        <taxon>Lactobacillales</taxon>
        <taxon>Streptococcaceae</taxon>
        <taxon>Lactococcus</taxon>
    </lineage>
</organism>
<dbReference type="RefSeq" id="WP_252175925.1">
    <property type="nucleotide sequence ID" value="NZ_CP086395.1"/>
</dbReference>
<dbReference type="EMBL" id="CP086395">
    <property type="protein sequence ID" value="USJ21496.1"/>
    <property type="molecule type" value="Genomic_DNA"/>
</dbReference>